<dbReference type="EMBL" id="AWTP01000144">
    <property type="protein sequence ID" value="KGH06514.1"/>
    <property type="molecule type" value="Genomic_DNA"/>
</dbReference>
<evidence type="ECO:0000313" key="2">
    <source>
        <dbReference type="EMBL" id="KGH06514.1"/>
    </source>
</evidence>
<evidence type="ECO:0000256" key="1">
    <source>
        <dbReference type="SAM" id="MobiDB-lite"/>
    </source>
</evidence>
<comment type="caution">
    <text evidence="2">The sequence shown here is derived from an EMBL/GenBank/DDBJ whole genome shotgun (WGS) entry which is preliminary data.</text>
</comment>
<dbReference type="AlphaFoldDB" id="A0A0E3CCH6"/>
<gene>
    <name evidence="2" type="ORF">P608_22950</name>
</gene>
<dbReference type="Proteomes" id="UP000029549">
    <property type="component" value="Unassembled WGS sequence"/>
</dbReference>
<keyword evidence="3" id="KW-1185">Reference proteome</keyword>
<sequence length="91" mass="9495">MPSSKRVQLLAGQSAFAGMGAAALLSGEASTALSFKERDCEPSRNRLEAFGLGCAATALKHGESSRDHMGKDKMSKDAMDKEGMSKGAMGK</sequence>
<name>A0A0E3CCH6_9BURK</name>
<feature type="compositionally biased region" description="Basic and acidic residues" evidence="1">
    <location>
        <begin position="61"/>
        <end position="84"/>
    </location>
</feature>
<reference evidence="2 3" key="1">
    <citation type="submission" date="2013-09" db="EMBL/GenBank/DDBJ databases">
        <title>High correlation between genotypes and phenotypes of environmental bacteria Comamonas testosteroni strains.</title>
        <authorList>
            <person name="Liu L."/>
            <person name="Zhu W."/>
            <person name="Xia X."/>
            <person name="Xu B."/>
            <person name="Luo M."/>
            <person name="Wang G."/>
        </authorList>
    </citation>
    <scope>NUCLEOTIDE SEQUENCE [LARGE SCALE GENOMIC DNA]</scope>
    <source>
        <strain evidence="2 3">DF2</strain>
    </source>
</reference>
<protein>
    <submittedName>
        <fullName evidence="2">Uncharacterized protein</fullName>
    </submittedName>
</protein>
<proteinExistence type="predicted"/>
<organism evidence="2 3">
    <name type="scientific">Comamonas thiooxydans</name>
    <dbReference type="NCBI Taxonomy" id="363952"/>
    <lineage>
        <taxon>Bacteria</taxon>
        <taxon>Pseudomonadati</taxon>
        <taxon>Pseudomonadota</taxon>
        <taxon>Betaproteobacteria</taxon>
        <taxon>Burkholderiales</taxon>
        <taxon>Comamonadaceae</taxon>
        <taxon>Comamonas</taxon>
    </lineage>
</organism>
<feature type="region of interest" description="Disordered" evidence="1">
    <location>
        <begin position="61"/>
        <end position="91"/>
    </location>
</feature>
<evidence type="ECO:0000313" key="3">
    <source>
        <dbReference type="Proteomes" id="UP000029549"/>
    </source>
</evidence>
<accession>A0A0E3CCH6</accession>